<gene>
    <name evidence="1" type="ORF">VE01_03649</name>
</gene>
<accession>A0A1B8GRY7</accession>
<dbReference type="AlphaFoldDB" id="A0A1B8GRY7"/>
<reference evidence="2" key="2">
    <citation type="journal article" date="2018" name="Nat. Commun.">
        <title>Extreme sensitivity to ultraviolet light in the fungal pathogen causing white-nose syndrome of bats.</title>
        <authorList>
            <person name="Palmer J.M."/>
            <person name="Drees K.P."/>
            <person name="Foster J.T."/>
            <person name="Lindner D.L."/>
        </authorList>
    </citation>
    <scope>NUCLEOTIDE SEQUENCE [LARGE SCALE GENOMIC DNA]</scope>
    <source>
        <strain evidence="2">UAMH 10579</strain>
    </source>
</reference>
<keyword evidence="2" id="KW-1185">Reference proteome</keyword>
<organism evidence="1 2">
    <name type="scientific">Pseudogymnoascus verrucosus</name>
    <dbReference type="NCBI Taxonomy" id="342668"/>
    <lineage>
        <taxon>Eukaryota</taxon>
        <taxon>Fungi</taxon>
        <taxon>Dikarya</taxon>
        <taxon>Ascomycota</taxon>
        <taxon>Pezizomycotina</taxon>
        <taxon>Leotiomycetes</taxon>
        <taxon>Thelebolales</taxon>
        <taxon>Thelebolaceae</taxon>
        <taxon>Pseudogymnoascus</taxon>
    </lineage>
</organism>
<dbReference type="Proteomes" id="UP000091956">
    <property type="component" value="Unassembled WGS sequence"/>
</dbReference>
<dbReference type="EMBL" id="KV460216">
    <property type="protein sequence ID" value="OBT98599.1"/>
    <property type="molecule type" value="Genomic_DNA"/>
</dbReference>
<proteinExistence type="predicted"/>
<evidence type="ECO:0000313" key="2">
    <source>
        <dbReference type="Proteomes" id="UP000091956"/>
    </source>
</evidence>
<dbReference type="RefSeq" id="XP_018132332.1">
    <property type="nucleotide sequence ID" value="XM_018273134.1"/>
</dbReference>
<dbReference type="GeneID" id="28837035"/>
<reference evidence="1 2" key="1">
    <citation type="submission" date="2016-03" db="EMBL/GenBank/DDBJ databases">
        <title>Comparative genomics of Pseudogymnoascus destructans, the fungus causing white-nose syndrome of bats.</title>
        <authorList>
            <person name="Palmer J.M."/>
            <person name="Drees K.P."/>
            <person name="Foster J.T."/>
            <person name="Lindner D.L."/>
        </authorList>
    </citation>
    <scope>NUCLEOTIDE SEQUENCE [LARGE SCALE GENOMIC DNA]</scope>
    <source>
        <strain evidence="1 2">UAMH 10579</strain>
    </source>
</reference>
<sequence>MCLKTEAYYMECSHRFPHSFSHCTKIIEERTTKGWWPFSLMNADPYKECDDHRLEKKNSEGLCPTCDWEMKEKLKQAASRPSKPQQSLCATSNATVRPSPPKMCTKLKTHFWKCGHRVQTGIEVCSPWAERSQILDANGKCPNDCISVEKCDAKCWDCSMEVDRPTFEEALDKLRSDLRGRAAGVGMQGV</sequence>
<dbReference type="OrthoDB" id="10324232at2759"/>
<name>A0A1B8GRY7_9PEZI</name>
<evidence type="ECO:0000313" key="1">
    <source>
        <dbReference type="EMBL" id="OBT98599.1"/>
    </source>
</evidence>
<protein>
    <submittedName>
        <fullName evidence="1">Uncharacterized protein</fullName>
    </submittedName>
</protein>